<comment type="caution">
    <text evidence="2">The sequence shown here is derived from an EMBL/GenBank/DDBJ whole genome shotgun (WGS) entry which is preliminary data.</text>
</comment>
<dbReference type="Proteomes" id="UP000754495">
    <property type="component" value="Unassembled WGS sequence"/>
</dbReference>
<feature type="transmembrane region" description="Helical" evidence="1">
    <location>
        <begin position="218"/>
        <end position="240"/>
    </location>
</feature>
<dbReference type="RefSeq" id="WP_208400094.1">
    <property type="nucleotide sequence ID" value="NZ_JAANOU010000001.1"/>
</dbReference>
<feature type="transmembrane region" description="Helical" evidence="1">
    <location>
        <begin position="256"/>
        <end position="276"/>
    </location>
</feature>
<gene>
    <name evidence="2" type="ORF">FHX46_002125</name>
</gene>
<keyword evidence="1" id="KW-0472">Membrane</keyword>
<feature type="transmembrane region" description="Helical" evidence="1">
    <location>
        <begin position="288"/>
        <end position="307"/>
    </location>
</feature>
<dbReference type="EMBL" id="JAANOU010000001">
    <property type="protein sequence ID" value="NIH79595.1"/>
    <property type="molecule type" value="Genomic_DNA"/>
</dbReference>
<organism evidence="2 3">
    <name type="scientific">Amycolatopsis viridis</name>
    <dbReference type="NCBI Taxonomy" id="185678"/>
    <lineage>
        <taxon>Bacteria</taxon>
        <taxon>Bacillati</taxon>
        <taxon>Actinomycetota</taxon>
        <taxon>Actinomycetes</taxon>
        <taxon>Pseudonocardiales</taxon>
        <taxon>Pseudonocardiaceae</taxon>
        <taxon>Amycolatopsis</taxon>
    </lineage>
</organism>
<accession>A0ABX0SW61</accession>
<feature type="transmembrane region" description="Helical" evidence="1">
    <location>
        <begin position="151"/>
        <end position="172"/>
    </location>
</feature>
<keyword evidence="1" id="KW-1133">Transmembrane helix</keyword>
<keyword evidence="3" id="KW-1185">Reference proteome</keyword>
<evidence type="ECO:0000256" key="1">
    <source>
        <dbReference type="SAM" id="Phobius"/>
    </source>
</evidence>
<feature type="transmembrane region" description="Helical" evidence="1">
    <location>
        <begin position="12"/>
        <end position="33"/>
    </location>
</feature>
<proteinExistence type="predicted"/>
<evidence type="ECO:0000313" key="3">
    <source>
        <dbReference type="Proteomes" id="UP000754495"/>
    </source>
</evidence>
<keyword evidence="1" id="KW-0812">Transmembrane</keyword>
<protein>
    <submittedName>
        <fullName evidence="2">Uncharacterized protein</fullName>
    </submittedName>
</protein>
<reference evidence="2 3" key="1">
    <citation type="submission" date="2020-03" db="EMBL/GenBank/DDBJ databases">
        <title>Sequencing the genomes of 1000 actinobacteria strains.</title>
        <authorList>
            <person name="Klenk H.-P."/>
        </authorList>
    </citation>
    <scope>NUCLEOTIDE SEQUENCE [LARGE SCALE GENOMIC DNA]</scope>
    <source>
        <strain evidence="2 3">DSM 45668</strain>
    </source>
</reference>
<feature type="transmembrane region" description="Helical" evidence="1">
    <location>
        <begin position="76"/>
        <end position="100"/>
    </location>
</feature>
<sequence>MLLIERPVRLHRPLMVVTVAMTVLAAVAVVGLFTDPRELVGGPIWSKAAKFAVSIAVYTATLAGMLSLLPKARRWGWWMGTVVAACLVVEMALIIGQTIVRGRRLHFNFATASDRFIHNQMATAIYLLWAATLVVAVLLSCQRLPDRPQATAVRAGLFLALTGMALGMLMFAPTPEQRAVLDAGGKPAVVGSHSIGAPEDGPGLPLTGWSTAGGDLRIAHFAGLHALQLLPLLAFGLAALSRRVPVLRPPLVRRRLIRIAALEYLGLIAVLTWQALRGQPLLRPDGATLLAVGALVVTAVGAGALALRRSPGRPQPSQ</sequence>
<name>A0ABX0SW61_9PSEU</name>
<feature type="transmembrane region" description="Helical" evidence="1">
    <location>
        <begin position="120"/>
        <end position="139"/>
    </location>
</feature>
<feature type="transmembrane region" description="Helical" evidence="1">
    <location>
        <begin position="48"/>
        <end position="69"/>
    </location>
</feature>
<evidence type="ECO:0000313" key="2">
    <source>
        <dbReference type="EMBL" id="NIH79595.1"/>
    </source>
</evidence>